<dbReference type="Proteomes" id="UP001431656">
    <property type="component" value="Chromosome"/>
</dbReference>
<evidence type="ECO:0000313" key="3">
    <source>
        <dbReference type="Proteomes" id="UP001431656"/>
    </source>
</evidence>
<dbReference type="KEGG" id="broo:brsh051_13590"/>
<gene>
    <name evidence="2" type="ORF">brsh051_13590</name>
</gene>
<sequence>MQLRARRSNRLIVLGVLCACLGALIMAWVWTGTQESQTVVVMAAHVARGEQVEAADLTTTTLGRADGVAVVSADQASALVGQYALVDLPAGSLPGPDAVGVLVVPAGHAQLGLRLAAGRLPSQPLPPGTRVWLIAVPGAMDANTGPGAQYEAVVASAPLVTTDGNGWLVDVQVEESVAGQLAALAAVDRIAMVRRGDA</sequence>
<evidence type="ECO:0000313" key="2">
    <source>
        <dbReference type="EMBL" id="BEH02078.1"/>
    </source>
</evidence>
<dbReference type="EMBL" id="AP028056">
    <property type="protein sequence ID" value="BEH02078.1"/>
    <property type="molecule type" value="Genomic_DNA"/>
</dbReference>
<reference evidence="2" key="1">
    <citation type="journal article" date="2024" name="Int. J. Syst. Evol. Microbiol.">
        <title>Brooklawnia propionicigenes sp. nov., a facultatively anaerobic, propionate-producing bacterium isolated from a methanogenic reactor treating waste from cattle farms.</title>
        <authorList>
            <person name="Akita Y."/>
            <person name="Ueki A."/>
            <person name="Tonouchi A."/>
            <person name="Sugawara Y."/>
            <person name="Honma S."/>
            <person name="Kaku N."/>
            <person name="Ueki K."/>
        </authorList>
    </citation>
    <scope>NUCLEOTIDE SEQUENCE</scope>
    <source>
        <strain evidence="2">SH051</strain>
    </source>
</reference>
<dbReference type="AlphaFoldDB" id="A0AAN0KFT0"/>
<keyword evidence="3" id="KW-1185">Reference proteome</keyword>
<accession>A0AAN0KFT0</accession>
<name>A0AAN0KFT0_9ACTN</name>
<protein>
    <recommendedName>
        <fullName evidence="1">SAF domain-containing protein</fullName>
    </recommendedName>
</protein>
<organism evidence="2 3">
    <name type="scientific">Brooklawnia propionicigenes</name>
    <dbReference type="NCBI Taxonomy" id="3041175"/>
    <lineage>
        <taxon>Bacteria</taxon>
        <taxon>Bacillati</taxon>
        <taxon>Actinomycetota</taxon>
        <taxon>Actinomycetes</taxon>
        <taxon>Propionibacteriales</taxon>
        <taxon>Propionibacteriaceae</taxon>
        <taxon>Brooklawnia</taxon>
    </lineage>
</organism>
<proteinExistence type="predicted"/>
<evidence type="ECO:0000259" key="1">
    <source>
        <dbReference type="Pfam" id="PF08666"/>
    </source>
</evidence>
<dbReference type="CDD" id="cd11614">
    <property type="entry name" value="SAF_CpaB_FlgA_like"/>
    <property type="match status" value="1"/>
</dbReference>
<dbReference type="InterPro" id="IPR013974">
    <property type="entry name" value="SAF"/>
</dbReference>
<feature type="domain" description="SAF" evidence="1">
    <location>
        <begin position="38"/>
        <end position="92"/>
    </location>
</feature>
<dbReference type="Pfam" id="PF08666">
    <property type="entry name" value="SAF"/>
    <property type="match status" value="1"/>
</dbReference>